<feature type="compositionally biased region" description="Polar residues" evidence="1">
    <location>
        <begin position="39"/>
        <end position="55"/>
    </location>
</feature>
<dbReference type="Proteomes" id="UP001054837">
    <property type="component" value="Unassembled WGS sequence"/>
</dbReference>
<comment type="caution">
    <text evidence="2">The sequence shown here is derived from an EMBL/GenBank/DDBJ whole genome shotgun (WGS) entry which is preliminary data.</text>
</comment>
<dbReference type="EMBL" id="BPLQ01011335">
    <property type="protein sequence ID" value="GIY57422.1"/>
    <property type="molecule type" value="Genomic_DNA"/>
</dbReference>
<keyword evidence="3" id="KW-1185">Reference proteome</keyword>
<dbReference type="AlphaFoldDB" id="A0AAV4UHV5"/>
<accession>A0AAV4UHV5</accession>
<name>A0AAV4UHV5_9ARAC</name>
<evidence type="ECO:0000313" key="3">
    <source>
        <dbReference type="Proteomes" id="UP001054837"/>
    </source>
</evidence>
<protein>
    <submittedName>
        <fullName evidence="2">Uncharacterized protein</fullName>
    </submittedName>
</protein>
<feature type="region of interest" description="Disordered" evidence="1">
    <location>
        <begin position="37"/>
        <end position="71"/>
    </location>
</feature>
<reference evidence="2 3" key="1">
    <citation type="submission" date="2021-06" db="EMBL/GenBank/DDBJ databases">
        <title>Caerostris darwini draft genome.</title>
        <authorList>
            <person name="Kono N."/>
            <person name="Arakawa K."/>
        </authorList>
    </citation>
    <scope>NUCLEOTIDE SEQUENCE [LARGE SCALE GENOMIC DNA]</scope>
</reference>
<organism evidence="2 3">
    <name type="scientific">Caerostris darwini</name>
    <dbReference type="NCBI Taxonomy" id="1538125"/>
    <lineage>
        <taxon>Eukaryota</taxon>
        <taxon>Metazoa</taxon>
        <taxon>Ecdysozoa</taxon>
        <taxon>Arthropoda</taxon>
        <taxon>Chelicerata</taxon>
        <taxon>Arachnida</taxon>
        <taxon>Araneae</taxon>
        <taxon>Araneomorphae</taxon>
        <taxon>Entelegynae</taxon>
        <taxon>Araneoidea</taxon>
        <taxon>Araneidae</taxon>
        <taxon>Caerostris</taxon>
    </lineage>
</organism>
<sequence length="93" mass="10357">MKFESAGRLDSSLRLDSGCDNMCKASTVRLEWSLKKTHPSTSVSGLTDIDSQTGVESKKDPPSNIRQGIGVQRAHRYRLSGWESKKDPSFNTR</sequence>
<evidence type="ECO:0000313" key="2">
    <source>
        <dbReference type="EMBL" id="GIY57422.1"/>
    </source>
</evidence>
<evidence type="ECO:0000256" key="1">
    <source>
        <dbReference type="SAM" id="MobiDB-lite"/>
    </source>
</evidence>
<gene>
    <name evidence="2" type="ORF">CDAR_368111</name>
</gene>
<proteinExistence type="predicted"/>